<dbReference type="Pfam" id="PF17900">
    <property type="entry name" value="Peptidase_M1_N"/>
    <property type="match status" value="1"/>
</dbReference>
<dbReference type="EMBL" id="GL436589">
    <property type="protein sequence ID" value="EFN71772.1"/>
    <property type="molecule type" value="Genomic_DNA"/>
</dbReference>
<gene>
    <name evidence="2" type="ORF">EAG_11639</name>
</gene>
<feature type="non-terminal residue" evidence="2">
    <location>
        <position position="64"/>
    </location>
</feature>
<accession>E2A467</accession>
<name>E2A467_CAMFO</name>
<dbReference type="InterPro" id="IPR042097">
    <property type="entry name" value="Aminopeptidase_N-like_N_sf"/>
</dbReference>
<protein>
    <recommendedName>
        <fullName evidence="1">Aminopeptidase N-like N-terminal domain-containing protein</fullName>
    </recommendedName>
</protein>
<evidence type="ECO:0000259" key="1">
    <source>
        <dbReference type="Pfam" id="PF17900"/>
    </source>
</evidence>
<sequence>TRKQQLFPFWYNPKLKITFDISIKHHRSYKALSNIPIGKSSELLYDEIRAYFNKTVVNSIDNIS</sequence>
<dbReference type="SUPFAM" id="SSF63737">
    <property type="entry name" value="Leukotriene A4 hydrolase N-terminal domain"/>
    <property type="match status" value="1"/>
</dbReference>
<dbReference type="InParanoid" id="E2A467"/>
<organism evidence="3">
    <name type="scientific">Camponotus floridanus</name>
    <name type="common">Florida carpenter ant</name>
    <dbReference type="NCBI Taxonomy" id="104421"/>
    <lineage>
        <taxon>Eukaryota</taxon>
        <taxon>Metazoa</taxon>
        <taxon>Ecdysozoa</taxon>
        <taxon>Arthropoda</taxon>
        <taxon>Hexapoda</taxon>
        <taxon>Insecta</taxon>
        <taxon>Pterygota</taxon>
        <taxon>Neoptera</taxon>
        <taxon>Endopterygota</taxon>
        <taxon>Hymenoptera</taxon>
        <taxon>Apocrita</taxon>
        <taxon>Aculeata</taxon>
        <taxon>Formicoidea</taxon>
        <taxon>Formicidae</taxon>
        <taxon>Formicinae</taxon>
        <taxon>Camponotus</taxon>
    </lineage>
</organism>
<dbReference type="InterPro" id="IPR045357">
    <property type="entry name" value="Aminopeptidase_N-like_N"/>
</dbReference>
<feature type="non-terminal residue" evidence="2">
    <location>
        <position position="1"/>
    </location>
</feature>
<feature type="domain" description="Aminopeptidase N-like N-terminal" evidence="1">
    <location>
        <begin position="4"/>
        <end position="59"/>
    </location>
</feature>
<dbReference type="AlphaFoldDB" id="E2A467"/>
<evidence type="ECO:0000313" key="3">
    <source>
        <dbReference type="Proteomes" id="UP000000311"/>
    </source>
</evidence>
<proteinExistence type="predicted"/>
<reference evidence="2 3" key="1">
    <citation type="journal article" date="2010" name="Science">
        <title>Genomic comparison of the ants Camponotus floridanus and Harpegnathos saltator.</title>
        <authorList>
            <person name="Bonasio R."/>
            <person name="Zhang G."/>
            <person name="Ye C."/>
            <person name="Mutti N.S."/>
            <person name="Fang X."/>
            <person name="Qin N."/>
            <person name="Donahue G."/>
            <person name="Yang P."/>
            <person name="Li Q."/>
            <person name="Li C."/>
            <person name="Zhang P."/>
            <person name="Huang Z."/>
            <person name="Berger S.L."/>
            <person name="Reinberg D."/>
            <person name="Wang J."/>
            <person name="Liebig J."/>
        </authorList>
    </citation>
    <scope>NUCLEOTIDE SEQUENCE [LARGE SCALE GENOMIC DNA]</scope>
    <source>
        <strain evidence="3">C129</strain>
    </source>
</reference>
<evidence type="ECO:0000313" key="2">
    <source>
        <dbReference type="EMBL" id="EFN71772.1"/>
    </source>
</evidence>
<dbReference type="Gene3D" id="2.60.40.1730">
    <property type="entry name" value="tricorn interacting facor f3 domain"/>
    <property type="match status" value="1"/>
</dbReference>
<dbReference type="Proteomes" id="UP000000311">
    <property type="component" value="Unassembled WGS sequence"/>
</dbReference>
<keyword evidence="3" id="KW-1185">Reference proteome</keyword>